<proteinExistence type="predicted"/>
<accession>A0A6G0X6H3</accession>
<evidence type="ECO:0000313" key="4">
    <source>
        <dbReference type="Proteomes" id="UP000481153"/>
    </source>
</evidence>
<evidence type="ECO:0000256" key="2">
    <source>
        <dbReference type="SAM" id="SignalP"/>
    </source>
</evidence>
<dbReference type="Gene3D" id="1.10.239.10">
    <property type="entry name" value="Elicitin domain"/>
    <property type="match status" value="1"/>
</dbReference>
<name>A0A6G0X6H3_9STRA</name>
<feature type="region of interest" description="Disordered" evidence="1">
    <location>
        <begin position="138"/>
        <end position="168"/>
    </location>
</feature>
<evidence type="ECO:0008006" key="5">
    <source>
        <dbReference type="Google" id="ProtNLM"/>
    </source>
</evidence>
<protein>
    <recommendedName>
        <fullName evidence="5">Secreted protein</fullName>
    </recommendedName>
</protein>
<keyword evidence="4" id="KW-1185">Reference proteome</keyword>
<organism evidence="3 4">
    <name type="scientific">Aphanomyces euteiches</name>
    <dbReference type="NCBI Taxonomy" id="100861"/>
    <lineage>
        <taxon>Eukaryota</taxon>
        <taxon>Sar</taxon>
        <taxon>Stramenopiles</taxon>
        <taxon>Oomycota</taxon>
        <taxon>Saprolegniomycetes</taxon>
        <taxon>Saprolegniales</taxon>
        <taxon>Verrucalvaceae</taxon>
        <taxon>Aphanomyces</taxon>
    </lineage>
</organism>
<evidence type="ECO:0000313" key="3">
    <source>
        <dbReference type="EMBL" id="KAF0735609.1"/>
    </source>
</evidence>
<gene>
    <name evidence="3" type="ORF">Ae201684_007928</name>
</gene>
<reference evidence="3 4" key="1">
    <citation type="submission" date="2019-07" db="EMBL/GenBank/DDBJ databases">
        <title>Genomics analysis of Aphanomyces spp. identifies a new class of oomycete effector associated with host adaptation.</title>
        <authorList>
            <person name="Gaulin E."/>
        </authorList>
    </citation>
    <scope>NUCLEOTIDE SEQUENCE [LARGE SCALE GENOMIC DNA]</scope>
    <source>
        <strain evidence="3 4">ATCC 201684</strain>
    </source>
</reference>
<feature type="chain" id="PRO_5026167078" description="Secreted protein" evidence="2">
    <location>
        <begin position="19"/>
        <end position="192"/>
    </location>
</feature>
<evidence type="ECO:0000256" key="1">
    <source>
        <dbReference type="SAM" id="MobiDB-lite"/>
    </source>
</evidence>
<dbReference type="AlphaFoldDB" id="A0A6G0X6H3"/>
<dbReference type="VEuPathDB" id="FungiDB:AeMF1_012719"/>
<dbReference type="GO" id="GO:0005576">
    <property type="term" value="C:extracellular region"/>
    <property type="evidence" value="ECO:0007669"/>
    <property type="project" value="InterPro"/>
</dbReference>
<feature type="signal peptide" evidence="2">
    <location>
        <begin position="1"/>
        <end position="18"/>
    </location>
</feature>
<dbReference type="EMBL" id="VJMJ01000094">
    <property type="protein sequence ID" value="KAF0735609.1"/>
    <property type="molecule type" value="Genomic_DNA"/>
</dbReference>
<dbReference type="Proteomes" id="UP000481153">
    <property type="component" value="Unassembled WGS sequence"/>
</dbReference>
<sequence length="192" mass="18907">MKTVAIVALGAIAATTKAATCGLDVATIFLDAATSADAVACAKNTGISFAPNTKYTEADLKTVLATPSCVSYWDGVVKKVNAVKPACDFPSPLNDGSVLNTATFKWTLKDLFGLATSPSKNSTAGSNSTNSSATVIAAPTTTSPGASGANSSSAATNTSSTSTTNAPTTTAKSNAVVAAVSVAAMAVATMLA</sequence>
<dbReference type="InterPro" id="IPR036470">
    <property type="entry name" value="Elicitin_sf"/>
</dbReference>
<keyword evidence="2" id="KW-0732">Signal</keyword>
<comment type="caution">
    <text evidence="3">The sequence shown here is derived from an EMBL/GenBank/DDBJ whole genome shotgun (WGS) entry which is preliminary data.</text>
</comment>